<dbReference type="Proteomes" id="UP000509241">
    <property type="component" value="Chromosome"/>
</dbReference>
<dbReference type="EMBL" id="CP058601">
    <property type="protein sequence ID" value="QLG47323.1"/>
    <property type="molecule type" value="Genomic_DNA"/>
</dbReference>
<reference evidence="1 2" key="1">
    <citation type="submission" date="2020-07" db="EMBL/GenBank/DDBJ databases">
        <authorList>
            <person name="Cui H."/>
        </authorList>
    </citation>
    <scope>NUCLEOTIDE SEQUENCE [LARGE SCALE GENOMIC DNA]</scope>
    <source>
        <strain evidence="1 2">YPL8</strain>
    </source>
</reference>
<accession>A0A7D5K473</accession>
<organism evidence="1 2">
    <name type="scientific">Natrinema halophilum</name>
    <dbReference type="NCBI Taxonomy" id="1699371"/>
    <lineage>
        <taxon>Archaea</taxon>
        <taxon>Methanobacteriati</taxon>
        <taxon>Methanobacteriota</taxon>
        <taxon>Stenosarchaea group</taxon>
        <taxon>Halobacteria</taxon>
        <taxon>Halobacteriales</taxon>
        <taxon>Natrialbaceae</taxon>
        <taxon>Natrinema</taxon>
    </lineage>
</organism>
<sequence>MNSRDDDSVQSRDDDRMRVRLEEIRADLETLDDYLLEPLSLQPAIANLEMTLEVYRDLPTDGDERSVAAEADD</sequence>
<proteinExistence type="predicted"/>
<dbReference type="RefSeq" id="WP_179259068.1">
    <property type="nucleotide sequence ID" value="NZ_CP058601.1"/>
</dbReference>
<keyword evidence="2" id="KW-1185">Reference proteome</keyword>
<dbReference type="GeneID" id="56031683"/>
<name>A0A7D5K473_9EURY</name>
<protein>
    <submittedName>
        <fullName evidence="1">Uncharacterized protein</fullName>
    </submittedName>
</protein>
<gene>
    <name evidence="1" type="ORF">HYG82_00290</name>
</gene>
<dbReference type="KEGG" id="haly:HYG82_00290"/>
<evidence type="ECO:0000313" key="1">
    <source>
        <dbReference type="EMBL" id="QLG47323.1"/>
    </source>
</evidence>
<dbReference type="AlphaFoldDB" id="A0A7D5K473"/>
<evidence type="ECO:0000313" key="2">
    <source>
        <dbReference type="Proteomes" id="UP000509241"/>
    </source>
</evidence>